<feature type="domain" description="RSE1/DDB1/CPSF1 first beta-propeller" evidence="6">
    <location>
        <begin position="12"/>
        <end position="376"/>
    </location>
</feature>
<dbReference type="GO" id="GO:0003676">
    <property type="term" value="F:nucleic acid binding"/>
    <property type="evidence" value="ECO:0007669"/>
    <property type="project" value="InterPro"/>
</dbReference>
<evidence type="ECO:0000256" key="2">
    <source>
        <dbReference type="ARBA" id="ARBA00007453"/>
    </source>
</evidence>
<dbReference type="InterPro" id="IPR018846">
    <property type="entry name" value="Beta-prop_RSE1/DDB1/CPSF1_1st"/>
</dbReference>
<protein>
    <recommendedName>
        <fullName evidence="3">DNA damage-binding protein 1</fullName>
    </recommendedName>
</protein>
<keyword evidence="4" id="KW-0539">Nucleus</keyword>
<dbReference type="Gene3D" id="2.130.10.10">
    <property type="entry name" value="YVTN repeat-like/Quinoprotein amine dehydrogenase"/>
    <property type="match status" value="3"/>
</dbReference>
<dbReference type="EMBL" id="QGMK01000792">
    <property type="protein sequence ID" value="TVY78325.1"/>
    <property type="molecule type" value="Genomic_DNA"/>
</dbReference>
<dbReference type="Pfam" id="PF03178">
    <property type="entry name" value="CPSF_A"/>
    <property type="match status" value="1"/>
</dbReference>
<dbReference type="Gene3D" id="1.10.150.910">
    <property type="match status" value="1"/>
</dbReference>
<feature type="domain" description="RSE1/DDB1/CPSF1 second beta-propeller" evidence="7">
    <location>
        <begin position="437"/>
        <end position="743"/>
    </location>
</feature>
<dbReference type="Pfam" id="PF23726">
    <property type="entry name" value="Beta-prop_RSE1_2nd"/>
    <property type="match status" value="1"/>
</dbReference>
<evidence type="ECO:0000256" key="1">
    <source>
        <dbReference type="ARBA" id="ARBA00004123"/>
    </source>
</evidence>
<dbReference type="OrthoDB" id="433457at2759"/>
<dbReference type="Pfam" id="PF10433">
    <property type="entry name" value="Beta-prop_RSE1_1st"/>
    <property type="match status" value="1"/>
</dbReference>
<organism evidence="8 9">
    <name type="scientific">Lachnellula suecica</name>
    <dbReference type="NCBI Taxonomy" id="602035"/>
    <lineage>
        <taxon>Eukaryota</taxon>
        <taxon>Fungi</taxon>
        <taxon>Dikarya</taxon>
        <taxon>Ascomycota</taxon>
        <taxon>Pezizomycotina</taxon>
        <taxon>Leotiomycetes</taxon>
        <taxon>Helotiales</taxon>
        <taxon>Lachnaceae</taxon>
        <taxon>Lachnellula</taxon>
    </lineage>
</organism>
<keyword evidence="9" id="KW-1185">Reference proteome</keyword>
<dbReference type="FunFam" id="2.130.10.10:FF:000629">
    <property type="entry name" value="UV-damaged DNA binding protein"/>
    <property type="match status" value="1"/>
</dbReference>
<sequence>MAYLAPIHRPSSVRHAIKLNLLDPEEECLVLAKANRVEIWTSGQEGLKMLHSKAIYGRICMFAQIRPQGSYVDHLFIGTIRFQYFTICWNPTTREFDTVQTFVDLTERQMKESYSRDLCNVDPTGRFLTIELFAGVMNLVKIKNPRKGIRKATEYLEKPEQVRITELKVRASTFLHTENNRPKIAFLYQEGKGEVKLATYRLIDEKGSFSEFDPTKDRENEVGDLDLGASHLIPVPKGEAGNKRYIVRNATTAKAQLGGVIVVGETKLTYLDDESKAVINHSLKEASIFVAWEQVDDLHFLLADDYGVLHLLTILVDGAVVTGIDVTKIGTTTKASVMIYMGQGVLYIGSHSGDSQVIRLNLNGDDLSLEVLQTMPNIAPVLDFAVMDMGGREGETHTNEYSSGQARLVTGSGAHEQGSLRSVRSGVGLEDVGILADMEDVVRGVFNLRSSGQSQADDTLVVSFPTETRIFKFDSQGEIEEVETFRGLTTNQPTLLAMNLPRGLILQVTPELVIVLGPSDIVSQWTPPNGQTITSASANEGHVLLSANGVTLISLDIQNQLKEVAVQSLSDGDQVACVHVPSEFPGLGIVGFWKSGSISILDLSNFEIVHSENLRRTNSTSIPRDIVMTQVLPKVASGPHLFVAMEDGIVLTFNVDKEKFNLSGRKSVVLGTQQARFQVLPREDNLFNVFATCEHPSLIYGSEGRIVYSAVTAEDAICVCSFNSEAYPKSMIVATAETIKLSQIDTERRTHIRTKAMGRNVRRIAYSQSERAFGIGCIERKLEKGEEKIESSFSLVEEVNFGELGKPFVLDGERGQEIIECVIRAELPTAHGSYEPAERFIVGTSYAEDDKLQGINDRGRILIFGIDADRTPYLVASHTLKASCRSVAILDGHIVAALVKTVVIYSYHESTSASATLSKLATYRTSTCPISLAITGTTIAVADLMKSVSLVSYTPSIDGLPAKLTEIARHHQASWSTALVHLEENSYLQSDADGNLMILRHNPDGVTFEDRKRLEVTSEINLGDMVNRIQRIHVEPSASAIIVPKAFLATTEGSILLLSLITPSSQDLLMRLQSRMASTLSSLGDIDFATYRGFKSSEREAGEPFRFVDGELIERFLDVGEETQEEICRGLGPSVEDVRGVVEELKRVH</sequence>
<evidence type="ECO:0000313" key="8">
    <source>
        <dbReference type="EMBL" id="TVY78325.1"/>
    </source>
</evidence>
<dbReference type="InterPro" id="IPR015943">
    <property type="entry name" value="WD40/YVTN_repeat-like_dom_sf"/>
</dbReference>
<dbReference type="AlphaFoldDB" id="A0A8T9C4R0"/>
<dbReference type="InterPro" id="IPR011047">
    <property type="entry name" value="Quinoprotein_ADH-like_sf"/>
</dbReference>
<dbReference type="PANTHER" id="PTHR10644">
    <property type="entry name" value="DNA REPAIR/RNA PROCESSING CPSF FAMILY"/>
    <property type="match status" value="1"/>
</dbReference>
<accession>A0A8T9C4R0</accession>
<evidence type="ECO:0000313" key="9">
    <source>
        <dbReference type="Proteomes" id="UP000469558"/>
    </source>
</evidence>
<comment type="subcellular location">
    <subcellularLocation>
        <location evidence="1">Nucleus</location>
    </subcellularLocation>
</comment>
<dbReference type="SUPFAM" id="SSF50998">
    <property type="entry name" value="Quinoprotein alcohol dehydrogenase-like"/>
    <property type="match status" value="1"/>
</dbReference>
<evidence type="ECO:0000256" key="4">
    <source>
        <dbReference type="ARBA" id="ARBA00023242"/>
    </source>
</evidence>
<dbReference type="InterPro" id="IPR004871">
    <property type="entry name" value="RSE1/DDB1/CPSF1_C"/>
</dbReference>
<evidence type="ECO:0000259" key="6">
    <source>
        <dbReference type="Pfam" id="PF10433"/>
    </source>
</evidence>
<dbReference type="InterPro" id="IPR050358">
    <property type="entry name" value="RSE1/DDB1/CFT1"/>
</dbReference>
<reference evidence="8 9" key="1">
    <citation type="submission" date="2018-05" db="EMBL/GenBank/DDBJ databases">
        <title>Genome sequencing and assembly of the regulated plant pathogen Lachnellula willkommii and related sister species for the development of diagnostic species identification markers.</title>
        <authorList>
            <person name="Giroux E."/>
            <person name="Bilodeau G."/>
        </authorList>
    </citation>
    <scope>NUCLEOTIDE SEQUENCE [LARGE SCALE GENOMIC DNA]</scope>
    <source>
        <strain evidence="8 9">CBS 268.59</strain>
    </source>
</reference>
<dbReference type="InterPro" id="IPR036322">
    <property type="entry name" value="WD40_repeat_dom_sf"/>
</dbReference>
<comment type="caution">
    <text evidence="8">The sequence shown here is derived from an EMBL/GenBank/DDBJ whole genome shotgun (WGS) entry which is preliminary data.</text>
</comment>
<evidence type="ECO:0000259" key="7">
    <source>
        <dbReference type="Pfam" id="PF23726"/>
    </source>
</evidence>
<evidence type="ECO:0000259" key="5">
    <source>
        <dbReference type="Pfam" id="PF03178"/>
    </source>
</evidence>
<proteinExistence type="inferred from homology"/>
<feature type="domain" description="RSE1/DDB1/CPSF1 C-terminal" evidence="5">
    <location>
        <begin position="791"/>
        <end position="1118"/>
    </location>
</feature>
<dbReference type="GO" id="GO:0005634">
    <property type="term" value="C:nucleus"/>
    <property type="evidence" value="ECO:0007669"/>
    <property type="project" value="UniProtKB-SubCell"/>
</dbReference>
<dbReference type="SUPFAM" id="SSF50978">
    <property type="entry name" value="WD40 repeat-like"/>
    <property type="match status" value="1"/>
</dbReference>
<name>A0A8T9C4R0_9HELO</name>
<dbReference type="InterPro" id="IPR058543">
    <property type="entry name" value="Beta-prop_RSE1/DDB1/CPSF1_2nd"/>
</dbReference>
<dbReference type="Proteomes" id="UP000469558">
    <property type="component" value="Unassembled WGS sequence"/>
</dbReference>
<evidence type="ECO:0000256" key="3">
    <source>
        <dbReference type="ARBA" id="ARBA00014577"/>
    </source>
</evidence>
<gene>
    <name evidence="8" type="primary">DBB1</name>
    <name evidence="8" type="ORF">LSUE1_G005402</name>
</gene>
<comment type="similarity">
    <text evidence="2">Belongs to the DDB1 family.</text>
</comment>